<gene>
    <name evidence="2" type="ORF">ENV62_00550</name>
</gene>
<reference evidence="2" key="1">
    <citation type="journal article" date="2020" name="mSystems">
        <title>Genome- and Community-Level Interaction Insights into Carbon Utilization and Element Cycling Functions of Hydrothermarchaeota in Hydrothermal Sediment.</title>
        <authorList>
            <person name="Zhou Z."/>
            <person name="Liu Y."/>
            <person name="Xu W."/>
            <person name="Pan J."/>
            <person name="Luo Z.H."/>
            <person name="Li M."/>
        </authorList>
    </citation>
    <scope>NUCLEOTIDE SEQUENCE [LARGE SCALE GENOMIC DNA]</scope>
    <source>
        <strain evidence="2">SpSt-776</strain>
    </source>
</reference>
<dbReference type="SUPFAM" id="SSF47413">
    <property type="entry name" value="lambda repressor-like DNA-binding domains"/>
    <property type="match status" value="1"/>
</dbReference>
<dbReference type="InterPro" id="IPR010982">
    <property type="entry name" value="Lambda_DNA-bd_dom_sf"/>
</dbReference>
<dbReference type="Gene3D" id="1.10.260.40">
    <property type="entry name" value="lambda repressor-like DNA-binding domains"/>
    <property type="match status" value="1"/>
</dbReference>
<organism evidence="2">
    <name type="scientific">Desulfobacca acetoxidans</name>
    <dbReference type="NCBI Taxonomy" id="60893"/>
    <lineage>
        <taxon>Bacteria</taxon>
        <taxon>Pseudomonadati</taxon>
        <taxon>Thermodesulfobacteriota</taxon>
        <taxon>Desulfobaccia</taxon>
        <taxon>Desulfobaccales</taxon>
        <taxon>Desulfobaccaceae</taxon>
        <taxon>Desulfobacca</taxon>
    </lineage>
</organism>
<dbReference type="PROSITE" id="PS50943">
    <property type="entry name" value="HTH_CROC1"/>
    <property type="match status" value="1"/>
</dbReference>
<dbReference type="AlphaFoldDB" id="A0A7C3SHY6"/>
<accession>A0A7C3SHY6</accession>
<comment type="caution">
    <text evidence="2">The sequence shown here is derived from an EMBL/GenBank/DDBJ whole genome shotgun (WGS) entry which is preliminary data.</text>
</comment>
<dbReference type="GO" id="GO:0003677">
    <property type="term" value="F:DNA binding"/>
    <property type="evidence" value="ECO:0007669"/>
    <property type="project" value="InterPro"/>
</dbReference>
<evidence type="ECO:0000259" key="1">
    <source>
        <dbReference type="PROSITE" id="PS50943"/>
    </source>
</evidence>
<dbReference type="SMART" id="SM00530">
    <property type="entry name" value="HTH_XRE"/>
    <property type="match status" value="1"/>
</dbReference>
<dbReference type="CDD" id="cd00093">
    <property type="entry name" value="HTH_XRE"/>
    <property type="match status" value="1"/>
</dbReference>
<dbReference type="Pfam" id="PF01381">
    <property type="entry name" value="HTH_3"/>
    <property type="match status" value="1"/>
</dbReference>
<protein>
    <submittedName>
        <fullName evidence="2">XRE family transcriptional regulator</fullName>
    </submittedName>
</protein>
<proteinExistence type="predicted"/>
<evidence type="ECO:0000313" key="2">
    <source>
        <dbReference type="EMBL" id="HGB13719.1"/>
    </source>
</evidence>
<feature type="domain" description="HTH cro/C1-type" evidence="1">
    <location>
        <begin position="7"/>
        <end position="61"/>
    </location>
</feature>
<dbReference type="EMBL" id="DTHB01000010">
    <property type="protein sequence ID" value="HGB13719.1"/>
    <property type="molecule type" value="Genomic_DNA"/>
</dbReference>
<sequence>MQPGDILRGARHRERLTQAQLAGKIGVKASHISEMEKGKRPIGKDMAKRLAQALHTSYRVFL</sequence>
<dbReference type="InterPro" id="IPR001387">
    <property type="entry name" value="Cro/C1-type_HTH"/>
</dbReference>
<name>A0A7C3SHY6_9BACT</name>